<protein>
    <submittedName>
        <fullName evidence="1">Uncharacterized protein</fullName>
    </submittedName>
</protein>
<dbReference type="EMBL" id="BLLN01000005">
    <property type="protein sequence ID" value="GFH73256.1"/>
    <property type="molecule type" value="Genomic_DNA"/>
</dbReference>
<organism evidence="1 2">
    <name type="scientific">Streptomyces diastaticus subsp. diastaticus</name>
    <dbReference type="NCBI Taxonomy" id="68040"/>
    <lineage>
        <taxon>Bacteria</taxon>
        <taxon>Bacillati</taxon>
        <taxon>Actinomycetota</taxon>
        <taxon>Actinomycetes</taxon>
        <taxon>Kitasatosporales</taxon>
        <taxon>Streptomycetaceae</taxon>
        <taxon>Streptomyces</taxon>
        <taxon>Streptomyces diastaticus group</taxon>
    </lineage>
</organism>
<reference evidence="1 2" key="1">
    <citation type="submission" date="2020-02" db="EMBL/GenBank/DDBJ databases">
        <title>Whole genome shotgun sequence of Streptomyces diastaticus subsp. diastaticus NBRC 13412.</title>
        <authorList>
            <person name="Ichikawa N."/>
            <person name="Komaki H."/>
            <person name="Tamura T."/>
        </authorList>
    </citation>
    <scope>NUCLEOTIDE SEQUENCE [LARGE SCALE GENOMIC DNA]</scope>
    <source>
        <strain evidence="1 2">NBRC 13412</strain>
    </source>
</reference>
<evidence type="ECO:0000313" key="2">
    <source>
        <dbReference type="Proteomes" id="UP000472710"/>
    </source>
</evidence>
<proteinExistence type="predicted"/>
<comment type="caution">
    <text evidence="1">The sequence shown here is derived from an EMBL/GenBank/DDBJ whole genome shotgun (WGS) entry which is preliminary data.</text>
</comment>
<name>A0ABQ1CSX9_STRDI</name>
<accession>A0ABQ1CSX9</accession>
<sequence>MCVRKGVDGQAEGEQHVRVGSRLFSGGSEQASVGQAGDLLGRQVGGKAAGGVMQQAGDGGGLTGGEGGGGVAAVVQVLPLPGAKKSSHLVSLR</sequence>
<evidence type="ECO:0000313" key="1">
    <source>
        <dbReference type="EMBL" id="GFH73256.1"/>
    </source>
</evidence>
<gene>
    <name evidence="1" type="ORF">Sdia_40240</name>
</gene>
<dbReference type="Proteomes" id="UP000472710">
    <property type="component" value="Unassembled WGS sequence"/>
</dbReference>
<keyword evidence="2" id="KW-1185">Reference proteome</keyword>